<dbReference type="eggNOG" id="ENOG5031AQJ">
    <property type="taxonomic scope" value="Bacteria"/>
</dbReference>
<reference evidence="3 4" key="6">
    <citation type="journal article" date="2011" name="Appl. Environ. Microbiol.">
        <title>Involvement of the azorhizobial chromosome partition gene (parA) in the onset of bacteroid differentiation during Sesbania rostrata stem nodule development.</title>
        <authorList>
            <person name="Liu CT."/>
            <person name="Lee KB."/>
            <person name="Wang YS."/>
            <person name="Peng MH."/>
            <person name="Lee KT."/>
            <person name="Suzuki S."/>
            <person name="Suzuki T."/>
            <person name="Oyaizu H."/>
        </authorList>
    </citation>
    <scope>NUCLEOTIDE SEQUENCE [LARGE SCALE GENOMIC DNA]</scope>
    <source>
        <strain evidence="4">ATCC 43989 / DSM 5975 / JCM 20966 / LMG 6465 / NBRC 14845 / NCIMB 13405 / ORS 571</strain>
    </source>
</reference>
<accession>A8ILK9</accession>
<dbReference type="AlphaFoldDB" id="A8ILK9"/>
<name>A8ILK9_AZOC5</name>
<reference evidence="3 4" key="4">
    <citation type="journal article" date="2009" name="Appl. Environ. Microbiol.">
        <title>Comparative genome-wide transcriptional profiling of Azorhizobium caulinodans ORS571 grown under free-living and symbiotic conditions.</title>
        <authorList>
            <person name="Tsukada S."/>
            <person name="Aono T."/>
            <person name="Akiba N."/>
            <person name="Lee KB."/>
            <person name="Liu CT."/>
            <person name="Toyazaki H."/>
            <person name="Oyaizu H."/>
        </authorList>
    </citation>
    <scope>NUCLEOTIDE SEQUENCE [LARGE SCALE GENOMIC DNA]</scope>
    <source>
        <strain evidence="4">ATCC 43989 / DSM 5975 / JCM 20966 / LMG 6465 / NBRC 14845 / NCIMB 13405 / ORS 571</strain>
    </source>
</reference>
<feature type="transmembrane region" description="Helical" evidence="2">
    <location>
        <begin position="41"/>
        <end position="66"/>
    </location>
</feature>
<keyword evidence="2" id="KW-1133">Transmembrane helix</keyword>
<dbReference type="STRING" id="438753.AZC_4048"/>
<evidence type="ECO:0000313" key="4">
    <source>
        <dbReference type="Proteomes" id="UP000000270"/>
    </source>
</evidence>
<organism evidence="3 4">
    <name type="scientific">Azorhizobium caulinodans (strain ATCC 43989 / DSM 5975 / JCM 20966 / LMG 6465 / NBRC 14845 / NCIMB 13405 / ORS 571)</name>
    <dbReference type="NCBI Taxonomy" id="438753"/>
    <lineage>
        <taxon>Bacteria</taxon>
        <taxon>Pseudomonadati</taxon>
        <taxon>Pseudomonadota</taxon>
        <taxon>Alphaproteobacteria</taxon>
        <taxon>Hyphomicrobiales</taxon>
        <taxon>Xanthobacteraceae</taxon>
        <taxon>Azorhizobium</taxon>
    </lineage>
</organism>
<dbReference type="Proteomes" id="UP000000270">
    <property type="component" value="Chromosome"/>
</dbReference>
<evidence type="ECO:0000256" key="1">
    <source>
        <dbReference type="SAM" id="MobiDB-lite"/>
    </source>
</evidence>
<keyword evidence="2" id="KW-0812">Transmembrane</keyword>
<dbReference type="KEGG" id="azc:AZC_4048"/>
<feature type="transmembrane region" description="Helical" evidence="2">
    <location>
        <begin position="78"/>
        <end position="96"/>
    </location>
</feature>
<keyword evidence="2" id="KW-0472">Membrane</keyword>
<protein>
    <submittedName>
        <fullName evidence="3">Uncharacterized protein</fullName>
    </submittedName>
</protein>
<feature type="region of interest" description="Disordered" evidence="1">
    <location>
        <begin position="1"/>
        <end position="24"/>
    </location>
</feature>
<dbReference type="HOGENOM" id="CLU_2191575_0_0_5"/>
<evidence type="ECO:0000313" key="3">
    <source>
        <dbReference type="EMBL" id="BAF90046.1"/>
    </source>
</evidence>
<sequence>MSRPLNSACPRPEGSARRSGRKALTETRMARTNDGLTARGLVSVISATILVAVQAFTVAVAAGWALAGLFQLGDIGEYALMALFGLLAVYFSVKYVRSAAQAEAKLHY</sequence>
<reference evidence="3 4" key="1">
    <citation type="journal article" date="2007" name="Appl. Environ. Microbiol.">
        <title>Rhizobial factors required for stem nodule maturation and maintenance in Sesbania rostrata-Azorhizobium caulinodans ORS571 symbiosis.</title>
        <authorList>
            <person name="Suzuki S."/>
            <person name="Aono T."/>
            <person name="Lee KB."/>
            <person name="Suzuki T."/>
            <person name="Liu CT."/>
            <person name="Miwa H."/>
            <person name="Wakao S."/>
            <person name="Iki T."/>
            <person name="Oyaizu H."/>
        </authorList>
    </citation>
    <scope>NUCLEOTIDE SEQUENCE [LARGE SCALE GENOMIC DNA]</scope>
    <source>
        <strain evidence="4">ATCC 43989 / DSM 5975 / JCM 20966 / LMG 6465 / NBRC 14845 / NCIMB 13405 / ORS 571</strain>
    </source>
</reference>
<evidence type="ECO:0000256" key="2">
    <source>
        <dbReference type="SAM" id="Phobius"/>
    </source>
</evidence>
<proteinExistence type="predicted"/>
<reference evidence="3 4" key="3">
    <citation type="journal article" date="2008" name="BMC Genomics">
        <title>The genome of the versatile nitrogen fixer Azorhizobium caulinodans ORS571.</title>
        <authorList>
            <person name="Lee KB."/>
            <person name="Backer P.D."/>
            <person name="Aono T."/>
            <person name="Liu CT."/>
            <person name="Suzuki S."/>
            <person name="Suzuki T."/>
            <person name="Kaneko T."/>
            <person name="Yamada M."/>
            <person name="Tabata S."/>
            <person name="Kupfer D.M."/>
            <person name="Najar F.Z."/>
            <person name="Wiley G.B."/>
            <person name="Roe B."/>
            <person name="Binnewies T.T."/>
            <person name="Ussery D.W."/>
            <person name="D'Haeze W."/>
            <person name="Herder J.D."/>
            <person name="Gevers D."/>
            <person name="Vereecke D."/>
            <person name="Holsters M."/>
            <person name="Oyaizu H."/>
        </authorList>
    </citation>
    <scope>NUCLEOTIDE SEQUENCE [LARGE SCALE GENOMIC DNA]</scope>
    <source>
        <strain evidence="4">ATCC 43989 / DSM 5975 / JCM 20966 / LMG 6465 / NBRC 14845 / NCIMB 13405 / ORS 571</strain>
    </source>
</reference>
<reference evidence="3 4" key="5">
    <citation type="journal article" date="2010" name="Appl. Environ. Microbiol.">
        <title>phrR-like gene praR of Azorhizobium caulinodans ORS571 is essential for symbiosis with Sesbania rostrata and is involved in expression of reb genes.</title>
        <authorList>
            <person name="Akiba N."/>
            <person name="Aono T."/>
            <person name="Toyazaki H."/>
            <person name="Sato S."/>
            <person name="Oyaizu H."/>
        </authorList>
    </citation>
    <scope>NUCLEOTIDE SEQUENCE [LARGE SCALE GENOMIC DNA]</scope>
    <source>
        <strain evidence="4">ATCC 43989 / DSM 5975 / JCM 20966 / LMG 6465 / NBRC 14845 / NCIMB 13405 / ORS 571</strain>
    </source>
</reference>
<dbReference type="EMBL" id="AP009384">
    <property type="protein sequence ID" value="BAF90046.1"/>
    <property type="molecule type" value="Genomic_DNA"/>
</dbReference>
<keyword evidence="4" id="KW-1185">Reference proteome</keyword>
<reference evidence="4" key="2">
    <citation type="submission" date="2007-04" db="EMBL/GenBank/DDBJ databases">
        <title>Complete genome sequence of the nitrogen-fixing bacterium Azorhizobium caulinodans ORS571.</title>
        <authorList>
            <person name="Lee K.B."/>
            <person name="Backer P.D."/>
            <person name="Aono T."/>
            <person name="Liu C.T."/>
            <person name="Suzuki S."/>
            <person name="Suzuki T."/>
            <person name="Kaneko T."/>
            <person name="Yamada M."/>
            <person name="Tabata S."/>
            <person name="Kupfer D.M."/>
            <person name="Najar F.Z."/>
            <person name="Wiley G.B."/>
            <person name="Roe B."/>
            <person name="Binnewies T."/>
            <person name="Ussery D."/>
            <person name="Vereecke D."/>
            <person name="Gevers D."/>
            <person name="Holsters M."/>
            <person name="Oyaizu H."/>
        </authorList>
    </citation>
    <scope>NUCLEOTIDE SEQUENCE [LARGE SCALE GENOMIC DNA]</scope>
    <source>
        <strain evidence="4">ATCC 43989 / DSM 5975 / JCM 20966 / LMG 6465 / NBRC 14845 / NCIMB 13405 / ORS 571</strain>
    </source>
</reference>
<gene>
    <name evidence="3" type="ordered locus">AZC_4048</name>
</gene>